<dbReference type="EMBL" id="BJNQ01000024">
    <property type="protein sequence ID" value="GEC76713.1"/>
    <property type="molecule type" value="Genomic_DNA"/>
</dbReference>
<gene>
    <name evidence="2" type="ORF">MLI01_28580</name>
</gene>
<proteinExistence type="predicted"/>
<evidence type="ECO:0000313" key="3">
    <source>
        <dbReference type="Proteomes" id="UP000317410"/>
    </source>
</evidence>
<dbReference type="RefSeq" id="WP_141387827.1">
    <property type="nucleotide sequence ID" value="NZ_BJNQ01000024.1"/>
</dbReference>
<sequence length="132" mass="14581">MADAPVPSRVRERRRRENAPGGRPHIHKVGVTAEEEALLLQRALEANVTIPRLMVEAALANRGVTSTDRRRLTADFFQARRLLASLANNINQIARATNAGERPGDELHHALRAVREVSAKIDALLPELVSSR</sequence>
<organism evidence="2 3">
    <name type="scientific">Microbacterium maritypicum</name>
    <name type="common">Microbacterium liquefaciens</name>
    <dbReference type="NCBI Taxonomy" id="33918"/>
    <lineage>
        <taxon>Bacteria</taxon>
        <taxon>Bacillati</taxon>
        <taxon>Actinomycetota</taxon>
        <taxon>Actinomycetes</taxon>
        <taxon>Micrococcales</taxon>
        <taxon>Microbacteriaceae</taxon>
        <taxon>Microbacterium</taxon>
    </lineage>
</organism>
<evidence type="ECO:0000256" key="1">
    <source>
        <dbReference type="SAM" id="MobiDB-lite"/>
    </source>
</evidence>
<accession>A0A4Y4BDJ4</accession>
<comment type="caution">
    <text evidence="2">The sequence shown here is derived from an EMBL/GenBank/DDBJ whole genome shotgun (WGS) entry which is preliminary data.</text>
</comment>
<dbReference type="Proteomes" id="UP000317410">
    <property type="component" value="Unassembled WGS sequence"/>
</dbReference>
<dbReference type="InterPro" id="IPR053842">
    <property type="entry name" value="NikA-like"/>
</dbReference>
<dbReference type="Pfam" id="PF21983">
    <property type="entry name" value="NikA-like"/>
    <property type="match status" value="1"/>
</dbReference>
<evidence type="ECO:0000313" key="2">
    <source>
        <dbReference type="EMBL" id="GEC76713.1"/>
    </source>
</evidence>
<protein>
    <submittedName>
        <fullName evidence="2">Uncharacterized protein</fullName>
    </submittedName>
</protein>
<dbReference type="AlphaFoldDB" id="A0A4Y4BDJ4"/>
<name>A0A4Y4BDJ4_MICMQ</name>
<feature type="region of interest" description="Disordered" evidence="1">
    <location>
        <begin position="1"/>
        <end position="27"/>
    </location>
</feature>
<reference evidence="2 3" key="1">
    <citation type="submission" date="2019-06" db="EMBL/GenBank/DDBJ databases">
        <title>Whole genome shotgun sequence of Microbacterium liquefaciens NBRC 15037.</title>
        <authorList>
            <person name="Hosoyama A."/>
            <person name="Uohara A."/>
            <person name="Ohji S."/>
            <person name="Ichikawa N."/>
        </authorList>
    </citation>
    <scope>NUCLEOTIDE SEQUENCE [LARGE SCALE GENOMIC DNA]</scope>
    <source>
        <strain evidence="2 3">NBRC 15037</strain>
    </source>
</reference>